<keyword evidence="5" id="KW-0560">Oxidoreductase</keyword>
<evidence type="ECO:0000313" key="9">
    <source>
        <dbReference type="EMBL" id="EKP95266.1"/>
    </source>
</evidence>
<evidence type="ECO:0000259" key="7">
    <source>
        <dbReference type="Pfam" id="PF02770"/>
    </source>
</evidence>
<feature type="domain" description="Acyl-CoA dehydrogenase/oxidase C-terminal" evidence="6">
    <location>
        <begin position="244"/>
        <end position="394"/>
    </location>
</feature>
<dbReference type="GO" id="GO:0050660">
    <property type="term" value="F:flavin adenine dinucleotide binding"/>
    <property type="evidence" value="ECO:0007669"/>
    <property type="project" value="InterPro"/>
</dbReference>
<dbReference type="InterPro" id="IPR037069">
    <property type="entry name" value="AcylCoA_DH/ox_N_sf"/>
</dbReference>
<dbReference type="SUPFAM" id="SSF47203">
    <property type="entry name" value="Acyl-CoA dehydrogenase C-terminal domain-like"/>
    <property type="match status" value="1"/>
</dbReference>
<comment type="similarity">
    <text evidence="2 5">Belongs to the acyl-CoA dehydrogenase family.</text>
</comment>
<dbReference type="EMBL" id="AENY02000002">
    <property type="protein sequence ID" value="EKP95266.1"/>
    <property type="molecule type" value="Genomic_DNA"/>
</dbReference>
<keyword evidence="4 5" id="KW-0274">FAD</keyword>
<dbReference type="InterPro" id="IPR006091">
    <property type="entry name" value="Acyl-CoA_Oxase/DH_mid-dom"/>
</dbReference>
<dbReference type="GO" id="GO:0003995">
    <property type="term" value="F:acyl-CoA dehydrogenase activity"/>
    <property type="evidence" value="ECO:0007669"/>
    <property type="project" value="TreeGrafter"/>
</dbReference>
<name>K6QEI8_9FIRM</name>
<dbReference type="PANTHER" id="PTHR43884">
    <property type="entry name" value="ACYL-COA DEHYDROGENASE"/>
    <property type="match status" value="1"/>
</dbReference>
<dbReference type="Gene3D" id="2.40.110.10">
    <property type="entry name" value="Butyryl-CoA Dehydrogenase, subunit A, domain 2"/>
    <property type="match status" value="1"/>
</dbReference>
<feature type="domain" description="Acyl-CoA dehydrogenase/oxidase N-terminal" evidence="8">
    <location>
        <begin position="35"/>
        <end position="124"/>
    </location>
</feature>
<dbReference type="Gene3D" id="1.20.140.10">
    <property type="entry name" value="Butyryl-CoA Dehydrogenase, subunit A, domain 3"/>
    <property type="match status" value="1"/>
</dbReference>
<evidence type="ECO:0000313" key="10">
    <source>
        <dbReference type="Proteomes" id="UP000005710"/>
    </source>
</evidence>
<evidence type="ECO:0000256" key="4">
    <source>
        <dbReference type="ARBA" id="ARBA00022827"/>
    </source>
</evidence>
<accession>K6QEI8</accession>
<dbReference type="Pfam" id="PF00441">
    <property type="entry name" value="Acyl-CoA_dh_1"/>
    <property type="match status" value="1"/>
</dbReference>
<dbReference type="InterPro" id="IPR046373">
    <property type="entry name" value="Acyl-CoA_Oxase/DH_mid-dom_sf"/>
</dbReference>
<dbReference type="STRING" id="867903.ThesuDRAFT_01010"/>
<comment type="cofactor">
    <cofactor evidence="1 5">
        <name>FAD</name>
        <dbReference type="ChEBI" id="CHEBI:57692"/>
    </cofactor>
</comment>
<gene>
    <name evidence="9" type="ORF">ThesuDRAFT_01010</name>
</gene>
<dbReference type="RefSeq" id="WP_006903277.1">
    <property type="nucleotide sequence ID" value="NZ_JH976535.1"/>
</dbReference>
<proteinExistence type="inferred from homology"/>
<organism evidence="9 10">
    <name type="scientific">Thermaerobacter subterraneus DSM 13965</name>
    <dbReference type="NCBI Taxonomy" id="867903"/>
    <lineage>
        <taxon>Bacteria</taxon>
        <taxon>Bacillati</taxon>
        <taxon>Bacillota</taxon>
        <taxon>Clostridia</taxon>
        <taxon>Eubacteriales</taxon>
        <taxon>Clostridiales Family XVII. Incertae Sedis</taxon>
        <taxon>Thermaerobacter</taxon>
    </lineage>
</organism>
<protein>
    <submittedName>
        <fullName evidence="9">Acyl-CoA dehydrogenase</fullName>
    </submittedName>
</protein>
<feature type="domain" description="Acyl-CoA oxidase/dehydrogenase middle" evidence="7">
    <location>
        <begin position="129"/>
        <end position="231"/>
    </location>
</feature>
<dbReference type="PIRSF" id="PIRSF016578">
    <property type="entry name" value="HsaA"/>
    <property type="match status" value="1"/>
</dbReference>
<dbReference type="eggNOG" id="COG1960">
    <property type="taxonomic scope" value="Bacteria"/>
</dbReference>
<dbReference type="InterPro" id="IPR009100">
    <property type="entry name" value="AcylCoA_DH/oxidase_NM_dom_sf"/>
</dbReference>
<evidence type="ECO:0000256" key="2">
    <source>
        <dbReference type="ARBA" id="ARBA00009347"/>
    </source>
</evidence>
<evidence type="ECO:0000259" key="8">
    <source>
        <dbReference type="Pfam" id="PF02771"/>
    </source>
</evidence>
<evidence type="ECO:0000256" key="3">
    <source>
        <dbReference type="ARBA" id="ARBA00022630"/>
    </source>
</evidence>
<evidence type="ECO:0000256" key="1">
    <source>
        <dbReference type="ARBA" id="ARBA00001974"/>
    </source>
</evidence>
<sequence>MQATHLNLLDLGDEYRQVVEITRDLIRRLEPQRSEFLRQIFEEQRFPEAMWEQMAEAGLLGLLIPEEYGGTGLGLLAMALVMEELASAGYGNALVVVTSMDTTAILRGGSEEQKQRWLPRIADGTLKLAFAITEPESGTNSFRMKTEARKEGGVYRLRGEKGWITGADVADMILVVARTIPYAVLKEQGLPRTYGLGLFLVDRRAPGLHLYPMNTAGIEGYRQFRLVFDDVEVPADHLIGAEHMGAQVLFSALNPERILAAATGVGLAEHVLRRAAEYARQRKVFGDRPIGSYQAVQHPLARIRVMQEAARLLTYRAAQAFDRQVSPERVGTWANMAKYLASETAIEAVDRAIQTFGGQGFVRENQLIHLWTSARLLRTAPINNEMVLNFIAEHELELPRSY</sequence>
<reference evidence="9" key="1">
    <citation type="submission" date="2010-10" db="EMBL/GenBank/DDBJ databases">
        <authorList>
            <consortium name="US DOE Joint Genome Institute (JGI-PGF)"/>
            <person name="Lucas S."/>
            <person name="Copeland A."/>
            <person name="Lapidus A."/>
            <person name="Bruce D."/>
            <person name="Goodwin L."/>
            <person name="Pitluck S."/>
            <person name="Kyrpides N."/>
            <person name="Mavromatis K."/>
            <person name="Detter J.C."/>
            <person name="Han C."/>
            <person name="Land M."/>
            <person name="Hauser L."/>
            <person name="Markowitz V."/>
            <person name="Cheng J.-F."/>
            <person name="Hugenholtz P."/>
            <person name="Woyke T."/>
            <person name="Wu D."/>
            <person name="Pukall R."/>
            <person name="Wahrenburg C."/>
            <person name="Brambilla E."/>
            <person name="Klenk H.-P."/>
            <person name="Eisen J.A."/>
        </authorList>
    </citation>
    <scope>NUCLEOTIDE SEQUENCE [LARGE SCALE GENOMIC DNA]</scope>
    <source>
        <strain evidence="9">DSM 13965</strain>
    </source>
</reference>
<keyword evidence="10" id="KW-1185">Reference proteome</keyword>
<dbReference type="Proteomes" id="UP000005710">
    <property type="component" value="Unassembled WGS sequence"/>
</dbReference>
<dbReference type="Pfam" id="PF02771">
    <property type="entry name" value="Acyl-CoA_dh_N"/>
    <property type="match status" value="1"/>
</dbReference>
<dbReference type="InterPro" id="IPR036250">
    <property type="entry name" value="AcylCo_DH-like_C"/>
</dbReference>
<dbReference type="InterPro" id="IPR009075">
    <property type="entry name" value="AcylCo_DH/oxidase_C"/>
</dbReference>
<dbReference type="PANTHER" id="PTHR43884:SF12">
    <property type="entry name" value="ISOVALERYL-COA DEHYDROGENASE, MITOCHONDRIAL-RELATED"/>
    <property type="match status" value="1"/>
</dbReference>
<dbReference type="HOGENOM" id="CLU_018204_0_2_9"/>
<dbReference type="Gene3D" id="1.10.540.10">
    <property type="entry name" value="Acyl-CoA dehydrogenase/oxidase, N-terminal domain"/>
    <property type="match status" value="1"/>
</dbReference>
<reference evidence="9" key="2">
    <citation type="submission" date="2012-10" db="EMBL/GenBank/DDBJ databases">
        <title>Improved high-quality draft of Thermaerobacter subterraneus C21, DSM 13965.</title>
        <authorList>
            <consortium name="DOE Joint Genome Institute"/>
            <person name="Eisen J."/>
            <person name="Huntemann M."/>
            <person name="Wei C.-L."/>
            <person name="Han J."/>
            <person name="Detter J.C."/>
            <person name="Han C."/>
            <person name="Tapia R."/>
            <person name="Chen A."/>
            <person name="Kyrpides N."/>
            <person name="Mavromatis K."/>
            <person name="Markowitz V."/>
            <person name="Szeto E."/>
            <person name="Ivanova N."/>
            <person name="Mikhailova N."/>
            <person name="Ovchinnikova G."/>
            <person name="Pagani I."/>
            <person name="Pati A."/>
            <person name="Goodwin L."/>
            <person name="Nordberg H.P."/>
            <person name="Cantor M.N."/>
            <person name="Hua S.X."/>
            <person name="Woyke T."/>
            <person name="Eisen J."/>
            <person name="Klenk H.-P."/>
        </authorList>
    </citation>
    <scope>NUCLEOTIDE SEQUENCE [LARGE SCALE GENOMIC DNA]</scope>
    <source>
        <strain evidence="9">DSM 13965</strain>
    </source>
</reference>
<dbReference type="AlphaFoldDB" id="K6QEI8"/>
<comment type="caution">
    <text evidence="9">The sequence shown here is derived from an EMBL/GenBank/DDBJ whole genome shotgun (WGS) entry which is preliminary data.</text>
</comment>
<evidence type="ECO:0000259" key="6">
    <source>
        <dbReference type="Pfam" id="PF00441"/>
    </source>
</evidence>
<evidence type="ECO:0000256" key="5">
    <source>
        <dbReference type="RuleBase" id="RU362125"/>
    </source>
</evidence>
<keyword evidence="3 5" id="KW-0285">Flavoprotein</keyword>
<dbReference type="Pfam" id="PF02770">
    <property type="entry name" value="Acyl-CoA_dh_M"/>
    <property type="match status" value="1"/>
</dbReference>
<dbReference type="InterPro" id="IPR013786">
    <property type="entry name" value="AcylCoA_DH/ox_N"/>
</dbReference>
<dbReference type="SUPFAM" id="SSF56645">
    <property type="entry name" value="Acyl-CoA dehydrogenase NM domain-like"/>
    <property type="match status" value="1"/>
</dbReference>